<feature type="domain" description="FecR protein" evidence="2">
    <location>
        <begin position="117"/>
        <end position="209"/>
    </location>
</feature>
<accession>A0A0D7VYT9</accession>
<gene>
    <name evidence="4" type="ORF">PK35_14525</name>
</gene>
<reference evidence="4 5" key="1">
    <citation type="journal article" date="2015" name="Antonie Van Leeuwenhoek">
        <title>Tamlana nanhaiensis sp. nov., isolated from surface seawater collected from the South China Sea.</title>
        <authorList>
            <person name="Liu X."/>
            <person name="Lai Q."/>
            <person name="Du Y."/>
            <person name="Li G."/>
            <person name="Sun F."/>
            <person name="Shao Z."/>
        </authorList>
    </citation>
    <scope>NUCLEOTIDE SEQUENCE [LARGE SCALE GENOMIC DNA]</scope>
    <source>
        <strain evidence="4 5">FHC16</strain>
    </source>
</reference>
<dbReference type="GO" id="GO:0016989">
    <property type="term" value="F:sigma factor antagonist activity"/>
    <property type="evidence" value="ECO:0007669"/>
    <property type="project" value="TreeGrafter"/>
</dbReference>
<dbReference type="PIRSF" id="PIRSF018266">
    <property type="entry name" value="FecR"/>
    <property type="match status" value="1"/>
</dbReference>
<evidence type="ECO:0000256" key="1">
    <source>
        <dbReference type="SAM" id="Phobius"/>
    </source>
</evidence>
<dbReference type="RefSeq" id="WP_044627287.1">
    <property type="nucleotide sequence ID" value="NZ_JTDV01000014.1"/>
</dbReference>
<evidence type="ECO:0000313" key="4">
    <source>
        <dbReference type="EMBL" id="KJD31613.1"/>
    </source>
</evidence>
<keyword evidence="5" id="KW-1185">Reference proteome</keyword>
<dbReference type="AlphaFoldDB" id="A0A0D7VYT9"/>
<proteinExistence type="predicted"/>
<evidence type="ECO:0000259" key="3">
    <source>
        <dbReference type="Pfam" id="PF16344"/>
    </source>
</evidence>
<dbReference type="Pfam" id="PF16344">
    <property type="entry name" value="FecR_C"/>
    <property type="match status" value="1"/>
</dbReference>
<protein>
    <recommendedName>
        <fullName evidence="6">Iron dicitrate transport regulator FecR</fullName>
    </recommendedName>
</protein>
<dbReference type="InterPro" id="IPR006860">
    <property type="entry name" value="FecR"/>
</dbReference>
<dbReference type="PANTHER" id="PTHR30273">
    <property type="entry name" value="PERIPLASMIC SIGNAL SENSOR AND SIGMA FACTOR ACTIVATOR FECR-RELATED"/>
    <property type="match status" value="1"/>
</dbReference>
<dbReference type="EMBL" id="JTDV01000014">
    <property type="protein sequence ID" value="KJD31613.1"/>
    <property type="molecule type" value="Genomic_DNA"/>
</dbReference>
<dbReference type="STRING" id="1382798.PK35_14525"/>
<name>A0A0D7VYT9_9FLAO</name>
<keyword evidence="1" id="KW-0472">Membrane</keyword>
<organism evidence="4 5">
    <name type="scientific">Neotamlana nanhaiensis</name>
    <dbReference type="NCBI Taxonomy" id="1382798"/>
    <lineage>
        <taxon>Bacteria</taxon>
        <taxon>Pseudomonadati</taxon>
        <taxon>Bacteroidota</taxon>
        <taxon>Flavobacteriia</taxon>
        <taxon>Flavobacteriales</taxon>
        <taxon>Flavobacteriaceae</taxon>
        <taxon>Neotamlana</taxon>
    </lineage>
</organism>
<keyword evidence="1" id="KW-0812">Transmembrane</keyword>
<dbReference type="Pfam" id="PF04773">
    <property type="entry name" value="FecR"/>
    <property type="match status" value="1"/>
</dbReference>
<dbReference type="PANTHER" id="PTHR30273:SF2">
    <property type="entry name" value="PROTEIN FECR"/>
    <property type="match status" value="1"/>
</dbReference>
<sequence length="322" mass="36699">MTDEVFYEIALKELANEASSADKALLNQYLLQPEYQTKYNELAEVFKEHPTEVYEEFNLKRGLTKLRHKIKESEKTNVFKNQKVLAIAASLVVLLGLGMLFKSNFFAEVPVQYVSVTSMAGQRTEVLLPDSSLVYLNSGATIRYPEKFVNNHRPIELKGEAFFKVKRNEEKPFTVSSGNFKTTVLGTSFNVAHYAENDFQVAVKTGKVKVENTTSKKQFILVKNTQVAFNTEVGGLVKSNINADYVTDWHKNLLRFDAITAQEAFAKIEKWYNVKIQCTSDSILNKKIRAAYNNEPVDKVFKSLEFMIGLEYKIENDTILIK</sequence>
<dbReference type="Proteomes" id="UP000032361">
    <property type="component" value="Unassembled WGS sequence"/>
</dbReference>
<keyword evidence="1" id="KW-1133">Transmembrane helix</keyword>
<evidence type="ECO:0008006" key="6">
    <source>
        <dbReference type="Google" id="ProtNLM"/>
    </source>
</evidence>
<evidence type="ECO:0000259" key="2">
    <source>
        <dbReference type="Pfam" id="PF04773"/>
    </source>
</evidence>
<dbReference type="Gene3D" id="2.60.120.1440">
    <property type="match status" value="1"/>
</dbReference>
<evidence type="ECO:0000313" key="5">
    <source>
        <dbReference type="Proteomes" id="UP000032361"/>
    </source>
</evidence>
<dbReference type="PATRIC" id="fig|1382798.3.peg.1469"/>
<feature type="transmembrane region" description="Helical" evidence="1">
    <location>
        <begin position="84"/>
        <end position="101"/>
    </location>
</feature>
<dbReference type="OrthoDB" id="704021at2"/>
<dbReference type="InterPro" id="IPR012373">
    <property type="entry name" value="Ferrdict_sens_TM"/>
</dbReference>
<feature type="domain" description="Protein FecR C-terminal" evidence="3">
    <location>
        <begin position="254"/>
        <end position="321"/>
    </location>
</feature>
<dbReference type="Gene3D" id="3.55.50.30">
    <property type="match status" value="1"/>
</dbReference>
<comment type="caution">
    <text evidence="4">The sequence shown here is derived from an EMBL/GenBank/DDBJ whole genome shotgun (WGS) entry which is preliminary data.</text>
</comment>
<dbReference type="InterPro" id="IPR032508">
    <property type="entry name" value="FecR_C"/>
</dbReference>